<accession>S8DJH9</accession>
<keyword evidence="5" id="KW-1185">Reference proteome</keyword>
<dbReference type="Pfam" id="PF13432">
    <property type="entry name" value="TPR_16"/>
    <property type="match status" value="1"/>
</dbReference>
<keyword evidence="1" id="KW-0677">Repeat</keyword>
<organism evidence="4 5">
    <name type="scientific">Fomitopsis schrenkii</name>
    <name type="common">Brown rot fungus</name>
    <dbReference type="NCBI Taxonomy" id="2126942"/>
    <lineage>
        <taxon>Eukaryota</taxon>
        <taxon>Fungi</taxon>
        <taxon>Dikarya</taxon>
        <taxon>Basidiomycota</taxon>
        <taxon>Agaricomycotina</taxon>
        <taxon>Agaricomycetes</taxon>
        <taxon>Polyporales</taxon>
        <taxon>Fomitopsis</taxon>
    </lineage>
</organism>
<name>S8DJH9_FOMSC</name>
<sequence>AAFYVSRGDAFVLKRDHAAALGDLQQACSLLSAVKSAEKVAQVLVKVARCRLCLGSYDAAILAVREALKADDANEAALAFKRRLAQIRQTEEAYRLAKTGGRWRVARTAWEACVDAYKEDQCLVPVEVQCWDSELAVAERSWERAQDIVGKLAREHPQAMVVILAKTTVQFLCGDLDGALRQALNGLKLDPDNRELKTVRIRVKATSQLSAQGDGHFASLDFGAALQNWKRALDLVPDSLENGGGGPLRAKLLTKRAKAEYELQQYAEGLKSVDAALKLDITHWEAHLVRGSLNFSLELFDTAIDDFKASLEHAASDASSAMSKDIVRIKMWLQDAEMFSAEAKASTKDYYKILGEFTLCASIRRAYRIESLKHHPDKGGIEEKFKLVNEAYSVLSDLDARHAYDAERQSPAGSADYYDWD</sequence>
<dbReference type="Gene3D" id="1.10.287.110">
    <property type="entry name" value="DnaJ domain"/>
    <property type="match status" value="1"/>
</dbReference>
<dbReference type="Gene3D" id="1.25.40.10">
    <property type="entry name" value="Tetratricopeptide repeat domain"/>
    <property type="match status" value="1"/>
</dbReference>
<dbReference type="AlphaFoldDB" id="S8DJH9"/>
<evidence type="ECO:0000313" key="4">
    <source>
        <dbReference type="EMBL" id="EPS93701.1"/>
    </source>
</evidence>
<dbReference type="PANTHER" id="PTHR45188">
    <property type="entry name" value="DNAJ PROTEIN P58IPK HOMOLOG"/>
    <property type="match status" value="1"/>
</dbReference>
<dbReference type="Proteomes" id="UP000015241">
    <property type="component" value="Unassembled WGS sequence"/>
</dbReference>
<reference evidence="4 5" key="1">
    <citation type="journal article" date="2012" name="Science">
        <title>The Paleozoic origin of enzymatic lignin decomposition reconstructed from 31 fungal genomes.</title>
        <authorList>
            <person name="Floudas D."/>
            <person name="Binder M."/>
            <person name="Riley R."/>
            <person name="Barry K."/>
            <person name="Blanchette R.A."/>
            <person name="Henrissat B."/>
            <person name="Martinez A.T."/>
            <person name="Otillar R."/>
            <person name="Spatafora J.W."/>
            <person name="Yadav J.S."/>
            <person name="Aerts A."/>
            <person name="Benoit I."/>
            <person name="Boyd A."/>
            <person name="Carlson A."/>
            <person name="Copeland A."/>
            <person name="Coutinho P.M."/>
            <person name="de Vries R.P."/>
            <person name="Ferreira P."/>
            <person name="Findley K."/>
            <person name="Foster B."/>
            <person name="Gaskell J."/>
            <person name="Glotzer D."/>
            <person name="Gorecki P."/>
            <person name="Heitman J."/>
            <person name="Hesse C."/>
            <person name="Hori C."/>
            <person name="Igarashi K."/>
            <person name="Jurgens J.A."/>
            <person name="Kallen N."/>
            <person name="Kersten P."/>
            <person name="Kohler A."/>
            <person name="Kuees U."/>
            <person name="Kumar T.K.A."/>
            <person name="Kuo A."/>
            <person name="LaButti K."/>
            <person name="Larrondo L.F."/>
            <person name="Lindquist E."/>
            <person name="Ling A."/>
            <person name="Lombard V."/>
            <person name="Lucas S."/>
            <person name="Lundell T."/>
            <person name="Martin R."/>
            <person name="McLaughlin D.J."/>
            <person name="Morgenstern I."/>
            <person name="Morin E."/>
            <person name="Murat C."/>
            <person name="Nagy L.G."/>
            <person name="Nolan M."/>
            <person name="Ohm R.A."/>
            <person name="Patyshakuliyeva A."/>
            <person name="Rokas A."/>
            <person name="Ruiz-Duenas F.J."/>
            <person name="Sabat G."/>
            <person name="Salamov A."/>
            <person name="Samejima M."/>
            <person name="Schmutz J."/>
            <person name="Slot J.C."/>
            <person name="St John F."/>
            <person name="Stenlid J."/>
            <person name="Sun H."/>
            <person name="Sun S."/>
            <person name="Syed K."/>
            <person name="Tsang A."/>
            <person name="Wiebenga A."/>
            <person name="Young D."/>
            <person name="Pisabarro A."/>
            <person name="Eastwood D.C."/>
            <person name="Martin F."/>
            <person name="Cullen D."/>
            <person name="Grigoriev I.V."/>
            <person name="Hibbett D.S."/>
        </authorList>
    </citation>
    <scope>NUCLEOTIDE SEQUENCE</scope>
    <source>
        <strain evidence="5">FP-58527</strain>
    </source>
</reference>
<feature type="non-terminal residue" evidence="4">
    <location>
        <position position="1"/>
    </location>
</feature>
<dbReference type="InterPro" id="IPR019734">
    <property type="entry name" value="TPR_rpt"/>
</dbReference>
<dbReference type="Pfam" id="PF00226">
    <property type="entry name" value="DnaJ"/>
    <property type="match status" value="1"/>
</dbReference>
<evidence type="ECO:0000259" key="3">
    <source>
        <dbReference type="PROSITE" id="PS50076"/>
    </source>
</evidence>
<dbReference type="PROSITE" id="PS00636">
    <property type="entry name" value="DNAJ_1"/>
    <property type="match status" value="1"/>
</dbReference>
<dbReference type="STRING" id="743788.S8DJH9"/>
<evidence type="ECO:0000313" key="5">
    <source>
        <dbReference type="Proteomes" id="UP000015241"/>
    </source>
</evidence>
<feature type="domain" description="J" evidence="3">
    <location>
        <begin position="349"/>
        <end position="408"/>
    </location>
</feature>
<dbReference type="InterPro" id="IPR018253">
    <property type="entry name" value="DnaJ_domain_CS"/>
</dbReference>
<dbReference type="InterPro" id="IPR001623">
    <property type="entry name" value="DnaJ_domain"/>
</dbReference>
<keyword evidence="2" id="KW-0802">TPR repeat</keyword>
<dbReference type="PANTHER" id="PTHR45188:SF2">
    <property type="entry name" value="DNAJ HOMOLOG SUBFAMILY C MEMBER 7"/>
    <property type="match status" value="1"/>
</dbReference>
<dbReference type="SUPFAM" id="SSF46565">
    <property type="entry name" value="Chaperone J-domain"/>
    <property type="match status" value="1"/>
</dbReference>
<dbReference type="InterPro" id="IPR036869">
    <property type="entry name" value="J_dom_sf"/>
</dbReference>
<dbReference type="SUPFAM" id="SSF48452">
    <property type="entry name" value="TPR-like"/>
    <property type="match status" value="2"/>
</dbReference>
<evidence type="ECO:0000256" key="1">
    <source>
        <dbReference type="ARBA" id="ARBA00022737"/>
    </source>
</evidence>
<dbReference type="InParanoid" id="S8DJH9"/>
<evidence type="ECO:0000256" key="2">
    <source>
        <dbReference type="ARBA" id="ARBA00022803"/>
    </source>
</evidence>
<protein>
    <recommendedName>
        <fullName evidence="3">J domain-containing protein</fullName>
    </recommendedName>
</protein>
<dbReference type="InterPro" id="IPR011990">
    <property type="entry name" value="TPR-like_helical_dom_sf"/>
</dbReference>
<dbReference type="SMART" id="SM00028">
    <property type="entry name" value="TPR"/>
    <property type="match status" value="6"/>
</dbReference>
<dbReference type="eggNOG" id="KOG0550">
    <property type="taxonomic scope" value="Eukaryota"/>
</dbReference>
<dbReference type="EMBL" id="KE504260">
    <property type="protein sequence ID" value="EPS93701.1"/>
    <property type="molecule type" value="Genomic_DNA"/>
</dbReference>
<proteinExistence type="predicted"/>
<dbReference type="CDD" id="cd06257">
    <property type="entry name" value="DnaJ"/>
    <property type="match status" value="1"/>
</dbReference>
<dbReference type="HOGENOM" id="CLU_015935_3_0_1"/>
<dbReference type="SMART" id="SM00271">
    <property type="entry name" value="DnaJ"/>
    <property type="match status" value="1"/>
</dbReference>
<gene>
    <name evidence="4" type="ORF">FOMPIDRAFT_55848</name>
</gene>
<dbReference type="OrthoDB" id="10250354at2759"/>
<dbReference type="PROSITE" id="PS50076">
    <property type="entry name" value="DNAJ_2"/>
    <property type="match status" value="1"/>
</dbReference>